<sequence length="227" mass="24408">MRPMFSSHKVRNVSCGNCHSLLSTHNGNVFSWGIGSHGQLGHGDMETLKQPQLIDALGGVCIKRVGAGGWHSAALADTDDLYVWGWNQSGQTGFQAPVGICTNSTEALKMENSTKDSNAIGVVLNPTLLELEMCADSNSFVSIIDVSCGVRHTAAVTSCGTLITWGWARYGQICHSCCKPDTDIPTDSVHCEAHLPQTVMWFKTHGLYVTGVVCGPWNTFVTTSDYG</sequence>
<dbReference type="HOGENOM" id="CLU_005210_2_4_1"/>
<dbReference type="PANTHER" id="PTHR46849:SF1">
    <property type="entry name" value="RCC1 DOMAIN-CONTAINING PROTEIN 1"/>
    <property type="match status" value="1"/>
</dbReference>
<reference evidence="3" key="1">
    <citation type="journal article" date="2002" name="Science">
        <title>The draft genome of Ciona intestinalis: insights into chordate and vertebrate origins.</title>
        <authorList>
            <person name="Dehal P."/>
            <person name="Satou Y."/>
            <person name="Campbell R.K."/>
            <person name="Chapman J."/>
            <person name="Degnan B."/>
            <person name="De Tomaso A."/>
            <person name="Davidson B."/>
            <person name="Di Gregorio A."/>
            <person name="Gelpke M."/>
            <person name="Goodstein D.M."/>
            <person name="Harafuji N."/>
            <person name="Hastings K.E."/>
            <person name="Ho I."/>
            <person name="Hotta K."/>
            <person name="Huang W."/>
            <person name="Kawashima T."/>
            <person name="Lemaire P."/>
            <person name="Martinez D."/>
            <person name="Meinertzhagen I.A."/>
            <person name="Necula S."/>
            <person name="Nonaka M."/>
            <person name="Putnam N."/>
            <person name="Rash S."/>
            <person name="Saiga H."/>
            <person name="Satake M."/>
            <person name="Terry A."/>
            <person name="Yamada L."/>
            <person name="Wang H.G."/>
            <person name="Awazu S."/>
            <person name="Azumi K."/>
            <person name="Boore J."/>
            <person name="Branno M."/>
            <person name="Chin-Bow S."/>
            <person name="DeSantis R."/>
            <person name="Doyle S."/>
            <person name="Francino P."/>
            <person name="Keys D.N."/>
            <person name="Haga S."/>
            <person name="Hayashi H."/>
            <person name="Hino K."/>
            <person name="Imai K.S."/>
            <person name="Inaba K."/>
            <person name="Kano S."/>
            <person name="Kobayashi K."/>
            <person name="Kobayashi M."/>
            <person name="Lee B.I."/>
            <person name="Makabe K.W."/>
            <person name="Manohar C."/>
            <person name="Matassi G."/>
            <person name="Medina M."/>
            <person name="Mochizuki Y."/>
            <person name="Mount S."/>
            <person name="Morishita T."/>
            <person name="Miura S."/>
            <person name="Nakayama A."/>
            <person name="Nishizaka S."/>
            <person name="Nomoto H."/>
            <person name="Ohta F."/>
            <person name="Oishi K."/>
            <person name="Rigoutsos I."/>
            <person name="Sano M."/>
            <person name="Sasaki A."/>
            <person name="Sasakura Y."/>
            <person name="Shoguchi E."/>
            <person name="Shin-i T."/>
            <person name="Spagnuolo A."/>
            <person name="Stainier D."/>
            <person name="Suzuki M.M."/>
            <person name="Tassy O."/>
            <person name="Takatori N."/>
            <person name="Tokuoka M."/>
            <person name="Yagi K."/>
            <person name="Yoshizaki F."/>
            <person name="Wada S."/>
            <person name="Zhang C."/>
            <person name="Hyatt P.D."/>
            <person name="Larimer F."/>
            <person name="Detter C."/>
            <person name="Doggett N."/>
            <person name="Glavina T."/>
            <person name="Hawkins T."/>
            <person name="Richardson P."/>
            <person name="Lucas S."/>
            <person name="Kohara Y."/>
            <person name="Levine M."/>
            <person name="Satoh N."/>
            <person name="Rokhsar D.S."/>
        </authorList>
    </citation>
    <scope>NUCLEOTIDE SEQUENCE [LARGE SCALE GENOMIC DNA]</scope>
</reference>
<dbReference type="InterPro" id="IPR009091">
    <property type="entry name" value="RCC1/BLIP-II"/>
</dbReference>
<dbReference type="InParanoid" id="F6SXS9"/>
<organism evidence="2 3">
    <name type="scientific">Ciona intestinalis</name>
    <name type="common">Transparent sea squirt</name>
    <name type="synonym">Ascidia intestinalis</name>
    <dbReference type="NCBI Taxonomy" id="7719"/>
    <lineage>
        <taxon>Eukaryota</taxon>
        <taxon>Metazoa</taxon>
        <taxon>Chordata</taxon>
        <taxon>Tunicata</taxon>
        <taxon>Ascidiacea</taxon>
        <taxon>Phlebobranchia</taxon>
        <taxon>Cionidae</taxon>
        <taxon>Ciona</taxon>
    </lineage>
</organism>
<dbReference type="Pfam" id="PF13540">
    <property type="entry name" value="RCC1_2"/>
    <property type="match status" value="1"/>
</dbReference>
<dbReference type="AlphaFoldDB" id="F6SXS9"/>
<dbReference type="OMA" id="WQDRVEC"/>
<evidence type="ECO:0000313" key="2">
    <source>
        <dbReference type="Ensembl" id="ENSCINP00000019484.3"/>
    </source>
</evidence>
<dbReference type="GeneTree" id="ENSGT00940000164520"/>
<dbReference type="InterPro" id="IPR052830">
    <property type="entry name" value="RCC1_domain-containing"/>
</dbReference>
<dbReference type="EMBL" id="EAAA01002970">
    <property type="status" value="NOT_ANNOTATED_CDS"/>
    <property type="molecule type" value="Genomic_DNA"/>
</dbReference>
<dbReference type="Pfam" id="PF00415">
    <property type="entry name" value="RCC1"/>
    <property type="match status" value="1"/>
</dbReference>
<protein>
    <submittedName>
        <fullName evidence="2">Uncharacterized protein</fullName>
    </submittedName>
</protein>
<name>F6SXS9_CIOIN</name>
<dbReference type="FunCoup" id="F6SXS9">
    <property type="interactions" value="5"/>
</dbReference>
<reference evidence="2" key="3">
    <citation type="submission" date="2025-08" db="UniProtKB">
        <authorList>
            <consortium name="Ensembl"/>
        </authorList>
    </citation>
    <scope>IDENTIFICATION</scope>
</reference>
<feature type="repeat" description="RCC1" evidence="1">
    <location>
        <begin position="79"/>
        <end position="159"/>
    </location>
</feature>
<dbReference type="PANTHER" id="PTHR46849">
    <property type="entry name" value="RCC1 DOMAIN-CONTAINING PROTEIN 1"/>
    <property type="match status" value="1"/>
</dbReference>
<dbReference type="PRINTS" id="PR00633">
    <property type="entry name" value="RCCNDNSATION"/>
</dbReference>
<dbReference type="PROSITE" id="PS00626">
    <property type="entry name" value="RCC1_2"/>
    <property type="match status" value="2"/>
</dbReference>
<dbReference type="STRING" id="7719.ENSCINP00000019484"/>
<evidence type="ECO:0000313" key="3">
    <source>
        <dbReference type="Proteomes" id="UP000008144"/>
    </source>
</evidence>
<dbReference type="PROSITE" id="PS50012">
    <property type="entry name" value="RCC1_3"/>
    <property type="match status" value="2"/>
</dbReference>
<reference evidence="2" key="4">
    <citation type="submission" date="2025-09" db="UniProtKB">
        <authorList>
            <consortium name="Ensembl"/>
        </authorList>
    </citation>
    <scope>IDENTIFICATION</scope>
</reference>
<dbReference type="Gene3D" id="2.130.10.30">
    <property type="entry name" value="Regulator of chromosome condensation 1/beta-lactamase-inhibitor protein II"/>
    <property type="match status" value="1"/>
</dbReference>
<proteinExistence type="predicted"/>
<evidence type="ECO:0000256" key="1">
    <source>
        <dbReference type="PROSITE-ProRule" id="PRU00235"/>
    </source>
</evidence>
<dbReference type="InterPro" id="IPR000408">
    <property type="entry name" value="Reg_chr_condens"/>
</dbReference>
<feature type="repeat" description="RCC1" evidence="1">
    <location>
        <begin position="27"/>
        <end position="78"/>
    </location>
</feature>
<accession>F6SXS9</accession>
<dbReference type="Proteomes" id="UP000008144">
    <property type="component" value="Chromosome 9"/>
</dbReference>
<dbReference type="Ensembl" id="ENSCINT00000019484.3">
    <property type="protein sequence ID" value="ENSCINP00000019484.3"/>
    <property type="gene ID" value="ENSCING00000012962.2"/>
</dbReference>
<reference evidence="2" key="2">
    <citation type="journal article" date="2008" name="Genome Biol.">
        <title>Improved genome assembly and evidence-based global gene model set for the chordate Ciona intestinalis: new insight into intron and operon populations.</title>
        <authorList>
            <person name="Satou Y."/>
            <person name="Mineta K."/>
            <person name="Ogasawara M."/>
            <person name="Sasakura Y."/>
            <person name="Shoguchi E."/>
            <person name="Ueno K."/>
            <person name="Yamada L."/>
            <person name="Matsumoto J."/>
            <person name="Wasserscheid J."/>
            <person name="Dewar K."/>
            <person name="Wiley G.B."/>
            <person name="Macmil S.L."/>
            <person name="Roe B.A."/>
            <person name="Zeller R.W."/>
            <person name="Hastings K.E."/>
            <person name="Lemaire P."/>
            <person name="Lindquist E."/>
            <person name="Endo T."/>
            <person name="Hotta K."/>
            <person name="Inaba K."/>
        </authorList>
    </citation>
    <scope>NUCLEOTIDE SEQUENCE [LARGE SCALE GENOMIC DNA]</scope>
    <source>
        <strain evidence="2">wild type</strain>
    </source>
</reference>
<dbReference type="SUPFAM" id="SSF50985">
    <property type="entry name" value="RCC1/BLIP-II"/>
    <property type="match status" value="1"/>
</dbReference>
<keyword evidence="3" id="KW-1185">Reference proteome</keyword>